<dbReference type="SUPFAM" id="SSF51126">
    <property type="entry name" value="Pectin lyase-like"/>
    <property type="match status" value="2"/>
</dbReference>
<organism evidence="2 3">
    <name type="scientific">Streblomastix strix</name>
    <dbReference type="NCBI Taxonomy" id="222440"/>
    <lineage>
        <taxon>Eukaryota</taxon>
        <taxon>Metamonada</taxon>
        <taxon>Preaxostyla</taxon>
        <taxon>Oxymonadida</taxon>
        <taxon>Streblomastigidae</taxon>
        <taxon>Streblomastix</taxon>
    </lineage>
</organism>
<accession>A0A5J4WDG8</accession>
<feature type="transmembrane region" description="Helical" evidence="1">
    <location>
        <begin position="12"/>
        <end position="32"/>
    </location>
</feature>
<gene>
    <name evidence="2" type="ORF">EZS28_011440</name>
</gene>
<dbReference type="GO" id="GO:0000724">
    <property type="term" value="P:double-strand break repair via homologous recombination"/>
    <property type="evidence" value="ECO:0007669"/>
    <property type="project" value="TreeGrafter"/>
</dbReference>
<proteinExistence type="predicted"/>
<keyword evidence="1" id="KW-1133">Transmembrane helix</keyword>
<protein>
    <submittedName>
        <fullName evidence="2">Uncharacterized protein</fullName>
    </submittedName>
</protein>
<reference evidence="2 3" key="1">
    <citation type="submission" date="2019-03" db="EMBL/GenBank/DDBJ databases">
        <title>Single cell metagenomics reveals metabolic interactions within the superorganism composed of flagellate Streblomastix strix and complex community of Bacteroidetes bacteria on its surface.</title>
        <authorList>
            <person name="Treitli S.C."/>
            <person name="Kolisko M."/>
            <person name="Husnik F."/>
            <person name="Keeling P."/>
            <person name="Hampl V."/>
        </authorList>
    </citation>
    <scope>NUCLEOTIDE SEQUENCE [LARGE SCALE GENOMIC DNA]</scope>
    <source>
        <strain evidence="2">ST1C</strain>
    </source>
</reference>
<evidence type="ECO:0000256" key="1">
    <source>
        <dbReference type="SAM" id="Phobius"/>
    </source>
</evidence>
<sequence length="3074" mass="341371">MLSKSNLKALFQVAVAISIIRTLSLITISYSLFGINEFSQQRLKGNSNHANILRLLFLILAYNAFHGSYNANCVDYYLREGGSDDYPCTIALPCKRLTAGITGGHRNVSDLHFVYIDRSSQFFEPIDITTAYDAPPRVYRNFQNASTPYAEIIFKNQATFRIHRSKVSFQWIRFYINMDWIDPDYPIIGDGNASTVIAISECSLNMESTYEPLKHSFIRLEYGFLNITDFQVKGMVFKSQPLIYLSNTASQVDISNSTFTNIIRMTDGQGSVIYADLDQYSGGVGIRNCSFTNCSIPSGLNGGAIYVNIANSGTTKFTIEEAYGKKSEFIRCQVGEPGSVASGAGGAIYLYLEDGVVFSRFNISGAVYTNCSALEGKDVYVNFQHLDQGITKIQGEFILGKVKDGVPWLEIDMMGRDRYNDSEPEFPIPLYYMYTPVSDDVYHLGNPESPYKNGTGHNDVGCGHFAWPCLTLEYALYQSYLQHPSYTTRKIGIINEYVVSNYLQVRLVQGPHTLPQVHGENRVEIQNQLDKHNFTDNTHANLTIPDTARFIVINGSVLFSYIHFQIENSGTSLPPVIEGVQNGSVIELRNCRMSMHQSLYLTTNQINRALVQINYGTLAIDDLVAKDIDILGLSILKVNSGASQVNISNSLFQTITRSIDGTGPQDGSVLEAYIGETKGGLKIWSSVFNVCTAAAGFNGGAVYLQVTNGRQVEIQNVTFSQCQAVDGGGLYASVGERGRLIIGSATAQTDCNFMDCVATAGNGGGLFVSGSQAYQSYVLVKKSVFFNCQAKIGSQTYTGYGGGIFLTVADWFYTTNQVNIDLGGVEYKDCVCDTSGKSLFVVMDKLREFCWLNRNQSRLLGGAYVRSKNYVDKVSDKSVLMGFAGDLSIFKLSALPVTSKMNATVPLEPLWRYNNRSWYIDVDNGIDNIACSLEDYPCMSITYALTLYPVYYEDYTPDVDTATLWLTKNDSIETVIDISPSTILGRKITIDSKNTALAGAPTTKYGLITNHQADTIFTVHGDDAVLTLKHILLENNKPDSANPLFSVYHNDVLHTPELILIDCELLQNPVPSDLLVPQASLSHNLFKINGGKLTMNWISFSNYSFVDNVTAINVTSNETTVGSQISRVNNISITNTTFNSTLTQNGNGSVINAELDYGSTFLLDDLCVFEKCNTTSGDGGAIYILLTNGAQANIANTTFNACTAINGGAVYVNVSGGSTMTINNGSFFHYCTSEYGNGGALLVDIADDSSFKVLDATFTNNTAKNSTASIQASTLPPPLGYGGAVFLSTSSSFNPVDQNINMGGAKYWNNTADTAGQSLYVVSPKLNQMCLLNFNSPPLERGHNIKGNYSTIDSNYTELEGVNLTLSEFQTYSLQQIQYHQQYLVKYWHPPIPDIEPFPVIEPNNKLWYVRYRDDGQFPLQHGRDIYGCGWIIDPCKSIEFCLHEIQYRLVGSLSTYIDVKTIMLDEKGYDIIHPILINGGDQLCGRVWLMKERYGTHFQLGRQAEIIIKKKRNDAIEATSNGWIQVMNTITLQLSGINITTDESVLRIPLVYVSGLRSGIIFEQVIYHYIELESTIRARGVIDIDQSNTLLNFTQCLFLNINITGEGGSVVRVNSQTLSTVPGTHKDLQGTMNLTQFRNITADGPSESDGGSAIYAEIGDQGHLLIYGPAEFASCVNFGGNGGAVYIQLDWSGGFETIGDVSFKECESKRDYSIEQGGRGGGIYLHLHTNSYNQMFIREQTTFRRNKASLYGRDIFVFCRNIAYLSAPNHILIDVFSPTYDTDNAIYGSEGQSVVELWHYPLKDYDLVIRYTPYYSDVLYISYREWVGADDISCGRFEAPCKTFEYALERQLTPDWKNDTIPSWNGTRYVPVNYTYVAVAEMQINSNYTAESDFITFRGLTVEELDVVVAPAELTFTANGYLQFADKTKWQIEAGGGNDDIKIKGVNQTVLLQYIDFFIPIKTDENPILKLIGSVDNKENGRSLEFTIRKCQLFGRDVNPQQPINYNFLKTEPFSSAKINISLLGFNAQQFTNDGYSLLSFRFEPNIFTIRNFLTLEACHFMYIDNTMNSITQLETLDEPTNQVPIGIASVLTIRGSSAELIKIQMTDCFFDNCYCNATIPPDETRNINIGIGGAVSICGRNIHVNQTYCRYMNCYSNLFGPAVIPGSVKQVELSGGFYIGLIGGGKGEDKFRTKKTITEYIREEGDKSEDIWPLVNPLLQHLLVFDMCTFVNGISRNNSLSSDVNLIETGGALIHIEKSAARLDFRSCVFSNCRTLTATSTSTNIAPSGSTAELAPFEPLWQKEIRIGAVGLGMIILNEETSPSIKANGIQFVNCDAVVRNIYGTASNHMQANSQLNNQVRYSELEEKENIQNLIMKNRQQIPRNSKPDQQTIQDISHLFLQSNSEKRNKNSIRLEKGRFQTNQINIKEDFPLRLEGQGDKFSVILQKDPSQHLISLQDSQLDSSYLTAELSSIDKSLIYCNGQGMSIINGLQVNGGYLIESKSRCSAFEISSGGLILRNVLISDIMIQNKKNEFNSYLNKKIESGIIFMDNKAKLLQLEKCLITNINLESSDPNEIQSAILIKGFKNSKVQIGNGVVMKNIFSNAASNYISPSYEGEEFLFEGNIYDNCNSASVYPNFGGAFYIEMSTYNIKLTFTRCIFSNNHAVKGDNIFIRYKELSQRVSRETFGGCTAVASTSHDQDNSFCFCLANDQTVFVDEREILHSSWKRQQSQDVVRFISNPDDAHPFSSLIPCGHVDYPCEKFDSIIKYLEKEQALVVGIQVLKVETIIYGKGKYEQPAISLLQTHSTSVDIAGCGITETRLSAWPNMQNVLIQGDEGQSIVIERMALGLARTSPQAGFVSVRGENAGLVMFDIVLLGSSVTDPKTTVLEPESVFSVIGFIYIEDIIAEHIKIVRGSIIKATGLRKADDKKDMEQLGLRTPGQYRCMFNDITTNETGIIILYDSVKPAINQQSNSYDATKIKPFMNIESQTFSILDTIFSGCVTSLNISDDSEQTRGGVIDMRSEGGKQEMLNCEFQRCVVDGRNMIYVCWGGEDIFGSGITFVLRLPIRC</sequence>
<dbReference type="GO" id="GO:0043130">
    <property type="term" value="F:ubiquitin binding"/>
    <property type="evidence" value="ECO:0007669"/>
    <property type="project" value="TreeGrafter"/>
</dbReference>
<dbReference type="EMBL" id="SNRW01002359">
    <property type="protein sequence ID" value="KAA6393034.1"/>
    <property type="molecule type" value="Genomic_DNA"/>
</dbReference>
<dbReference type="InterPro" id="IPR011050">
    <property type="entry name" value="Pectin_lyase_fold/virulence"/>
</dbReference>
<keyword evidence="1" id="KW-0812">Transmembrane</keyword>
<keyword evidence="1" id="KW-0472">Membrane</keyword>
<evidence type="ECO:0000313" key="2">
    <source>
        <dbReference type="EMBL" id="KAA6393034.1"/>
    </source>
</evidence>
<dbReference type="PANTHER" id="PTHR19862:SF14">
    <property type="entry name" value="WD REPEAT-CONTAINING PROTEIN 48"/>
    <property type="match status" value="1"/>
</dbReference>
<name>A0A5J4WDG8_9EUKA</name>
<dbReference type="InterPro" id="IPR051246">
    <property type="entry name" value="WDR48"/>
</dbReference>
<evidence type="ECO:0000313" key="3">
    <source>
        <dbReference type="Proteomes" id="UP000324800"/>
    </source>
</evidence>
<dbReference type="Proteomes" id="UP000324800">
    <property type="component" value="Unassembled WGS sequence"/>
</dbReference>
<comment type="caution">
    <text evidence="2">The sequence shown here is derived from an EMBL/GenBank/DDBJ whole genome shotgun (WGS) entry which is preliminary data.</text>
</comment>
<dbReference type="PANTHER" id="PTHR19862">
    <property type="entry name" value="WD REPEAT-CONTAINING PROTEIN 48"/>
    <property type="match status" value="1"/>
</dbReference>